<evidence type="ECO:0000256" key="4">
    <source>
        <dbReference type="ARBA" id="ARBA00023136"/>
    </source>
</evidence>
<protein>
    <submittedName>
        <fullName evidence="6">Uncharacterized protein involved in cysteine biosynthesis</fullName>
    </submittedName>
</protein>
<dbReference type="OrthoDB" id="5421146at2"/>
<proteinExistence type="predicted"/>
<feature type="transmembrane region" description="Helical" evidence="5">
    <location>
        <begin position="126"/>
        <end position="146"/>
    </location>
</feature>
<feature type="transmembrane region" description="Helical" evidence="5">
    <location>
        <begin position="65"/>
        <end position="95"/>
    </location>
</feature>
<keyword evidence="2 5" id="KW-0812">Transmembrane</keyword>
<keyword evidence="3 5" id="KW-1133">Transmembrane helix</keyword>
<accession>A0A1N7MGF4</accession>
<organism evidence="6 7">
    <name type="scientific">Gemmobacter megaterium</name>
    <dbReference type="NCBI Taxonomy" id="1086013"/>
    <lineage>
        <taxon>Bacteria</taxon>
        <taxon>Pseudomonadati</taxon>
        <taxon>Pseudomonadota</taxon>
        <taxon>Alphaproteobacteria</taxon>
        <taxon>Rhodobacterales</taxon>
        <taxon>Paracoccaceae</taxon>
        <taxon>Gemmobacter</taxon>
    </lineage>
</organism>
<evidence type="ECO:0000313" key="6">
    <source>
        <dbReference type="EMBL" id="SIS85142.1"/>
    </source>
</evidence>
<evidence type="ECO:0000256" key="2">
    <source>
        <dbReference type="ARBA" id="ARBA00022692"/>
    </source>
</evidence>
<reference evidence="6 7" key="1">
    <citation type="submission" date="2017-01" db="EMBL/GenBank/DDBJ databases">
        <authorList>
            <person name="Mah S.A."/>
            <person name="Swanson W.J."/>
            <person name="Moy G.W."/>
            <person name="Vacquier V.D."/>
        </authorList>
    </citation>
    <scope>NUCLEOTIDE SEQUENCE [LARGE SCALE GENOMIC DNA]</scope>
    <source>
        <strain evidence="6 7">DSM 26375</strain>
    </source>
</reference>
<dbReference type="EMBL" id="FTOT01000002">
    <property type="protein sequence ID" value="SIS85142.1"/>
    <property type="molecule type" value="Genomic_DNA"/>
</dbReference>
<name>A0A1N7MGF4_9RHOB</name>
<keyword evidence="4 5" id="KW-0472">Membrane</keyword>
<dbReference type="InterPro" id="IPR059112">
    <property type="entry name" value="CysZ/EI24"/>
</dbReference>
<feature type="transmembrane region" description="Helical" evidence="5">
    <location>
        <begin position="191"/>
        <end position="214"/>
    </location>
</feature>
<feature type="transmembrane region" description="Helical" evidence="5">
    <location>
        <begin position="21"/>
        <end position="45"/>
    </location>
</feature>
<dbReference type="Pfam" id="PF07264">
    <property type="entry name" value="EI24"/>
    <property type="match status" value="1"/>
</dbReference>
<dbReference type="STRING" id="1086013.SAMN05421774_102668"/>
<evidence type="ECO:0000256" key="5">
    <source>
        <dbReference type="SAM" id="Phobius"/>
    </source>
</evidence>
<dbReference type="Proteomes" id="UP000186141">
    <property type="component" value="Unassembled WGS sequence"/>
</dbReference>
<dbReference type="AlphaFoldDB" id="A0A1N7MGF4"/>
<comment type="subcellular location">
    <subcellularLocation>
        <location evidence="1">Membrane</location>
        <topology evidence="1">Multi-pass membrane protein</topology>
    </subcellularLocation>
</comment>
<sequence length="245" mass="26516">MIFADFLKAVRQLPDPRFRRVLLLGLALTLALLVAVYALFLFAIQSLTPDTVEIPLVGPVGGLDTLLSVGSFLFMIALSIFLMVPVASVFTGFFLEDVAQAVEDRHYPWLPPAPKISLYESIKDSLNFFAVLILVNLVALVLAIFAGPAIPVVFWAVNGFLLGREYFTLAAMRRLGRDGARALRARYPGQIWVAGVLMAIPLSVPVVNLLIPLLGAATFTHMFHRLNGTAAAPFSPTARVGATGP</sequence>
<gene>
    <name evidence="6" type="ORF">SAMN05421774_102668</name>
</gene>
<keyword evidence="7" id="KW-1185">Reference proteome</keyword>
<feature type="transmembrane region" description="Helical" evidence="5">
    <location>
        <begin position="152"/>
        <end position="171"/>
    </location>
</feature>
<evidence type="ECO:0000256" key="1">
    <source>
        <dbReference type="ARBA" id="ARBA00004141"/>
    </source>
</evidence>
<evidence type="ECO:0000256" key="3">
    <source>
        <dbReference type="ARBA" id="ARBA00022989"/>
    </source>
</evidence>
<evidence type="ECO:0000313" key="7">
    <source>
        <dbReference type="Proteomes" id="UP000186141"/>
    </source>
</evidence>